<protein>
    <submittedName>
        <fullName evidence="1">Uncharacterized protein</fullName>
    </submittedName>
</protein>
<dbReference type="RefSeq" id="WP_157819470.1">
    <property type="nucleotide sequence ID" value="NZ_JAGGMQ010000001.1"/>
</dbReference>
<dbReference type="Proteomes" id="UP001195624">
    <property type="component" value="Unassembled WGS sequence"/>
</dbReference>
<accession>A0ABS4P3M1</accession>
<sequence length="58" mass="6680">MIPLTNKDIQEGRRIRAQMMVSGEMPDPGTSVDMKLLKELEALQNRRCGKQRRRLIAV</sequence>
<reference evidence="2" key="1">
    <citation type="submission" date="2023-07" db="EMBL/GenBank/DDBJ databases">
        <title>Genome mining of underrepresented organisms for secondary metabolites.</title>
        <authorList>
            <person name="D'Agostino P.M."/>
        </authorList>
    </citation>
    <scope>NUCLEOTIDE SEQUENCE [LARGE SCALE GENOMIC DNA]</scope>
    <source>
        <strain evidence="2">WS4403</strain>
    </source>
</reference>
<comment type="caution">
    <text evidence="1">The sequence shown here is derived from an EMBL/GenBank/DDBJ whole genome shotgun (WGS) entry which is preliminary data.</text>
</comment>
<keyword evidence="2" id="KW-1185">Reference proteome</keyword>
<evidence type="ECO:0000313" key="2">
    <source>
        <dbReference type="Proteomes" id="UP001195624"/>
    </source>
</evidence>
<organism evidence="1 2">
    <name type="scientific">Winslowiella toletana</name>
    <dbReference type="NCBI Taxonomy" id="92490"/>
    <lineage>
        <taxon>Bacteria</taxon>
        <taxon>Pseudomonadati</taxon>
        <taxon>Pseudomonadota</taxon>
        <taxon>Gammaproteobacteria</taxon>
        <taxon>Enterobacterales</taxon>
        <taxon>Erwiniaceae</taxon>
        <taxon>Winslowiella</taxon>
    </lineage>
</organism>
<gene>
    <name evidence="1" type="ORF">J2125_000446</name>
</gene>
<dbReference type="EMBL" id="JAGGMQ010000001">
    <property type="protein sequence ID" value="MBP2167254.1"/>
    <property type="molecule type" value="Genomic_DNA"/>
</dbReference>
<name>A0ABS4P3M1_9GAMM</name>
<evidence type="ECO:0000313" key="1">
    <source>
        <dbReference type="EMBL" id="MBP2167254.1"/>
    </source>
</evidence>
<proteinExistence type="predicted"/>